<feature type="coiled-coil region" evidence="1">
    <location>
        <begin position="281"/>
        <end position="308"/>
    </location>
</feature>
<keyword evidence="3" id="KW-1185">Reference proteome</keyword>
<dbReference type="EMBL" id="AZHA01000007">
    <property type="protein sequence ID" value="OAA46434.1"/>
    <property type="molecule type" value="Genomic_DNA"/>
</dbReference>
<evidence type="ECO:0000256" key="1">
    <source>
        <dbReference type="SAM" id="Coils"/>
    </source>
</evidence>
<gene>
    <name evidence="2" type="ORF">BBO_02989</name>
</gene>
<sequence length="332" mass="36573">MDANRETLSELEMQKLGQKFIASYMQDCDAMAKGDAFTMCAASNTIHQISVSDEQSRSMYNECFSDVFGTLRETLDVSQANKDADETMVVLVGVGFQNTSIREEVVKQVENQGFLLHNSKPFGLDFTQPSIVALGAASAIVNASTVEQFMQTARFVVQGSNGTKTSSAAIWSSGSSRTAKVSVLEEDKTLIVKCSPVPKTSRASSIDATLFYGFSELKLPRGNYEVRMDFPLPSTNGYSVTISYKKMGSHADDGRETEGGSRDYRIYYDYGSRLCFEDIDKSASRDKNDQATKEAEELEKLLDVTDEALEPEILARTKYRPAAARRATLSAL</sequence>
<evidence type="ECO:0000313" key="3">
    <source>
        <dbReference type="Proteomes" id="UP000076863"/>
    </source>
</evidence>
<evidence type="ECO:0000313" key="2">
    <source>
        <dbReference type="EMBL" id="OAA46434.1"/>
    </source>
</evidence>
<dbReference type="Proteomes" id="UP000076863">
    <property type="component" value="Unassembled WGS sequence"/>
</dbReference>
<organism evidence="2 3">
    <name type="scientific">Beauveria brongniartii RCEF 3172</name>
    <dbReference type="NCBI Taxonomy" id="1081107"/>
    <lineage>
        <taxon>Eukaryota</taxon>
        <taxon>Fungi</taxon>
        <taxon>Dikarya</taxon>
        <taxon>Ascomycota</taxon>
        <taxon>Pezizomycotina</taxon>
        <taxon>Sordariomycetes</taxon>
        <taxon>Hypocreomycetidae</taxon>
        <taxon>Hypocreales</taxon>
        <taxon>Cordycipitaceae</taxon>
        <taxon>Beauveria</taxon>
        <taxon>Beauveria brongniartii</taxon>
    </lineage>
</organism>
<dbReference type="AlphaFoldDB" id="A0A167GC70"/>
<name>A0A167GC70_9HYPO</name>
<reference evidence="2 3" key="1">
    <citation type="journal article" date="2016" name="Genome Biol. Evol.">
        <title>Divergent and convergent evolution of fungal pathogenicity.</title>
        <authorList>
            <person name="Shang Y."/>
            <person name="Xiao G."/>
            <person name="Zheng P."/>
            <person name="Cen K."/>
            <person name="Zhan S."/>
            <person name="Wang C."/>
        </authorList>
    </citation>
    <scope>NUCLEOTIDE SEQUENCE [LARGE SCALE GENOMIC DNA]</scope>
    <source>
        <strain evidence="2 3">RCEF 3172</strain>
    </source>
</reference>
<keyword evidence="1" id="KW-0175">Coiled coil</keyword>
<dbReference type="OrthoDB" id="3819888at2759"/>
<proteinExistence type="predicted"/>
<protein>
    <submittedName>
        <fullName evidence="2">Uncharacterized protein</fullName>
    </submittedName>
</protein>
<accession>A0A167GC70</accession>
<comment type="caution">
    <text evidence="2">The sequence shown here is derived from an EMBL/GenBank/DDBJ whole genome shotgun (WGS) entry which is preliminary data.</text>
</comment>